<reference evidence="1 3" key="1">
    <citation type="journal article" date="2005" name="Virology">
        <title>Sequence analysis of the complete genome of Trichoplusia ni single nucleopolyhedrovirus and the identification of a baculoviral photolyase gene.</title>
        <authorList>
            <person name="Willis L.G."/>
            <person name="Seipp R."/>
            <person name="Siepp R."/>
            <person name="Stewart T.M."/>
            <person name="Erlandson M.A."/>
            <person name="Theilmann D.A."/>
        </authorList>
    </citation>
    <scope>NUCLEOTIDE SEQUENCE [LARGE SCALE GENOMIC DNA]</scope>
</reference>
<proteinExistence type="predicted"/>
<dbReference type="GeneID" id="5142012"/>
<dbReference type="EMBL" id="MH577296">
    <property type="protein sequence ID" value="QBI90269.1"/>
    <property type="molecule type" value="Genomic_DNA"/>
</dbReference>
<accession>Q462C0</accession>
<dbReference type="InterPro" id="IPR009264">
    <property type="entry name" value="AcMNPV_Orf57"/>
</dbReference>
<reference evidence="2" key="2">
    <citation type="submission" date="2018-07" db="EMBL/GenBank/DDBJ databases">
        <title>A new Alphabaculovirus highly virulent isolated from Trichoplusia ni (TnSNPV).</title>
        <authorList>
            <person name="Bivian-Hernandez M.D.L.A."/>
            <person name="Del Rincon-Castro M.C."/>
            <person name="Ibarra J.E."/>
        </authorList>
    </citation>
    <scope>NUCLEOTIDE SEQUENCE</scope>
    <source>
        <strain evidence="2">LBIV-4</strain>
    </source>
</reference>
<evidence type="ECO:0000313" key="1">
    <source>
        <dbReference type="EMBL" id="AAZ67416.1"/>
    </source>
</evidence>
<evidence type="ECO:0000313" key="3">
    <source>
        <dbReference type="Proteomes" id="UP000207582"/>
    </source>
</evidence>
<dbReference type="OrthoDB" id="19330at10239"/>
<dbReference type="EMBL" id="DQ017380">
    <property type="protein sequence ID" value="AAZ67416.1"/>
    <property type="molecule type" value="Genomic_DNA"/>
</dbReference>
<organism evidence="1 3">
    <name type="scientific">Trichoplusia ni single nucleopolyhedrovirus</name>
    <dbReference type="NCBI Taxonomy" id="332054"/>
    <lineage>
        <taxon>Viruses</taxon>
        <taxon>Viruses incertae sedis</taxon>
        <taxon>Naldaviricetes</taxon>
        <taxon>Lefavirales</taxon>
        <taxon>Baculoviridae</taxon>
        <taxon>Alphabaculovirus</taxon>
        <taxon>Alphabaculovirus trini</taxon>
    </lineage>
</organism>
<keyword evidence="3" id="KW-1185">Reference proteome</keyword>
<evidence type="ECO:0000313" key="2">
    <source>
        <dbReference type="EMBL" id="QBI90269.1"/>
    </source>
</evidence>
<dbReference type="Proteomes" id="UP000207582">
    <property type="component" value="Segment"/>
</dbReference>
<dbReference type="KEGG" id="vg:5142012"/>
<dbReference type="RefSeq" id="YP_308935.1">
    <property type="nucleotide sequence ID" value="NC_007383.1"/>
</dbReference>
<protein>
    <submittedName>
        <fullName evidence="1">Orf45</fullName>
    </submittedName>
</protein>
<dbReference type="Pfam" id="PF06033">
    <property type="entry name" value="DUF918"/>
    <property type="match status" value="1"/>
</dbReference>
<name>Q462C0_9ABAC</name>
<sequence length="171" mass="20145">MSLPTSLGARFLEFEQVRIDLRYVTFMDDMTCDINTTGPVHDYIIFLNVKKAMFCNFNITTDMSLETLAEYIYDNVRVVIEERLLRKPLNMIECVQFNIADNNNSIFINLHAEARIIVAKKLFDNERYHQRITGYLDFENRLDLNSKKNLLTDKERALLDREYEIKMLGST</sequence>